<name>A0ABD2Q213_9PLAT</name>
<dbReference type="InterPro" id="IPR027885">
    <property type="entry name" value="UPF0728"/>
</dbReference>
<organism evidence="2 3">
    <name type="scientific">Cichlidogyrus casuarinus</name>
    <dbReference type="NCBI Taxonomy" id="1844966"/>
    <lineage>
        <taxon>Eukaryota</taxon>
        <taxon>Metazoa</taxon>
        <taxon>Spiralia</taxon>
        <taxon>Lophotrochozoa</taxon>
        <taxon>Platyhelminthes</taxon>
        <taxon>Monogenea</taxon>
        <taxon>Monopisthocotylea</taxon>
        <taxon>Dactylogyridea</taxon>
        <taxon>Ancyrocephalidae</taxon>
        <taxon>Cichlidogyrus</taxon>
    </lineage>
</organism>
<dbReference type="PANTHER" id="PTHR28448:SF1">
    <property type="entry name" value="UPF0728 PROTEIN C10ORF53"/>
    <property type="match status" value="1"/>
</dbReference>
<comment type="caution">
    <text evidence="2">The sequence shown here is derived from an EMBL/GenBank/DDBJ whole genome shotgun (WGS) entry which is preliminary data.</text>
</comment>
<evidence type="ECO:0000256" key="1">
    <source>
        <dbReference type="ARBA" id="ARBA00009973"/>
    </source>
</evidence>
<proteinExistence type="inferred from homology"/>
<comment type="similarity">
    <text evidence="1">Belongs to the UPF0728 family.</text>
</comment>
<dbReference type="EMBL" id="JBJKFK010001231">
    <property type="protein sequence ID" value="KAL3313666.1"/>
    <property type="molecule type" value="Genomic_DNA"/>
</dbReference>
<evidence type="ECO:0000313" key="2">
    <source>
        <dbReference type="EMBL" id="KAL3313666.1"/>
    </source>
</evidence>
<gene>
    <name evidence="2" type="ORF">Ciccas_007731</name>
</gene>
<accession>A0ABD2Q213</accession>
<protein>
    <submittedName>
        <fullName evidence="2">Uncharacterized protein</fullName>
    </submittedName>
</protein>
<dbReference type="PANTHER" id="PTHR28448">
    <property type="entry name" value="UPF0728 PROTEIN C10ORF53"/>
    <property type="match status" value="1"/>
</dbReference>
<dbReference type="Proteomes" id="UP001626550">
    <property type="component" value="Unassembled WGS sequence"/>
</dbReference>
<reference evidence="2 3" key="1">
    <citation type="submission" date="2024-11" db="EMBL/GenBank/DDBJ databases">
        <title>Adaptive evolution of stress response genes in parasites aligns with host niche diversity.</title>
        <authorList>
            <person name="Hahn C."/>
            <person name="Resl P."/>
        </authorList>
    </citation>
    <scope>NUCLEOTIDE SEQUENCE [LARGE SCALE GENOMIC DNA]</scope>
    <source>
        <strain evidence="2">EGGRZ-B1_66</strain>
        <tissue evidence="2">Body</tissue>
    </source>
</reference>
<keyword evidence="3" id="KW-1185">Reference proteome</keyword>
<dbReference type="Pfam" id="PF15092">
    <property type="entry name" value="UPF0728"/>
    <property type="match status" value="1"/>
</dbReference>
<sequence length="95" mass="10901">MRRLVKISYGLHRPANVIGYHDDRLVGLTKRLEAIGCEVEYEKIKDILDLVEIEINGVLIHKCSLNDFQFLGDGYLDEKCDEICGIIEKNHTIEV</sequence>
<evidence type="ECO:0000313" key="3">
    <source>
        <dbReference type="Proteomes" id="UP001626550"/>
    </source>
</evidence>
<dbReference type="AlphaFoldDB" id="A0ABD2Q213"/>